<dbReference type="GO" id="GO:0003677">
    <property type="term" value="F:DNA binding"/>
    <property type="evidence" value="ECO:0007669"/>
    <property type="project" value="UniProtKB-KW"/>
</dbReference>
<dbReference type="EMBL" id="RPFL01000080">
    <property type="protein sequence ID" value="RPD83095.1"/>
    <property type="molecule type" value="Genomic_DNA"/>
</dbReference>
<proteinExistence type="predicted"/>
<dbReference type="AlphaFoldDB" id="A0A3N4MJ72"/>
<keyword evidence="3" id="KW-1185">Reference proteome</keyword>
<sequence>MKSYTAEEVAEYCKCHVDTIRSYIKQGRLKASKPGRAYCITQAALDDFIITLENVQVQASLESRSEEKCLTIKAIAESTNVTVSGISILSHPAVKELDGLLKQKKSVKRKN</sequence>
<dbReference type="OrthoDB" id="8603324at2"/>
<comment type="caution">
    <text evidence="2">The sequence shown here is derived from an EMBL/GenBank/DDBJ whole genome shotgun (WGS) entry which is preliminary data.</text>
</comment>
<feature type="domain" description="Helix-turn-helix" evidence="1">
    <location>
        <begin position="4"/>
        <end position="49"/>
    </location>
</feature>
<gene>
    <name evidence="2" type="ORF">EGK74_13500</name>
</gene>
<protein>
    <submittedName>
        <fullName evidence="2">DNA-binding protein</fullName>
    </submittedName>
</protein>
<dbReference type="SUPFAM" id="SSF46955">
    <property type="entry name" value="Putative DNA-binding domain"/>
    <property type="match status" value="1"/>
</dbReference>
<evidence type="ECO:0000259" key="1">
    <source>
        <dbReference type="Pfam" id="PF12728"/>
    </source>
</evidence>
<keyword evidence="2" id="KW-0238">DNA-binding</keyword>
<accession>A0A3N4MJ72</accession>
<dbReference type="InterPro" id="IPR041657">
    <property type="entry name" value="HTH_17"/>
</dbReference>
<dbReference type="InterPro" id="IPR009061">
    <property type="entry name" value="DNA-bd_dom_put_sf"/>
</dbReference>
<dbReference type="Proteomes" id="UP000272412">
    <property type="component" value="Unassembled WGS sequence"/>
</dbReference>
<name>A0A3N4MJ72_9NEIS</name>
<evidence type="ECO:0000313" key="3">
    <source>
        <dbReference type="Proteomes" id="UP000272412"/>
    </source>
</evidence>
<dbReference type="NCBIfam" id="TIGR01764">
    <property type="entry name" value="excise"/>
    <property type="match status" value="1"/>
</dbReference>
<dbReference type="KEGG" id="nwx:CGZ65_03660"/>
<dbReference type="RefSeq" id="WP_096294866.1">
    <property type="nucleotide sequence ID" value="NZ_JBHSPY010000001.1"/>
</dbReference>
<evidence type="ECO:0000313" key="2">
    <source>
        <dbReference type="EMBL" id="RPD83095.1"/>
    </source>
</evidence>
<dbReference type="InterPro" id="IPR010093">
    <property type="entry name" value="SinI_DNA-bd"/>
</dbReference>
<dbReference type="Pfam" id="PF12728">
    <property type="entry name" value="HTH_17"/>
    <property type="match status" value="1"/>
</dbReference>
<reference evidence="2 3" key="1">
    <citation type="submission" date="2018-11" db="EMBL/GenBank/DDBJ databases">
        <title>Neisseria weixii sp. nov. isolated from the rectal contents of plateau pika (Ochotona cruzoniae).</title>
        <authorList>
            <person name="Zhang G."/>
        </authorList>
    </citation>
    <scope>NUCLEOTIDE SEQUENCE [LARGE SCALE GENOMIC DNA]</scope>
    <source>
        <strain evidence="2 3">10009</strain>
    </source>
</reference>
<organism evidence="2 3">
    <name type="scientific">Neisseria weixii</name>
    <dbReference type="NCBI Taxonomy" id="1853276"/>
    <lineage>
        <taxon>Bacteria</taxon>
        <taxon>Pseudomonadati</taxon>
        <taxon>Pseudomonadota</taxon>
        <taxon>Betaproteobacteria</taxon>
        <taxon>Neisseriales</taxon>
        <taxon>Neisseriaceae</taxon>
        <taxon>Neisseria</taxon>
    </lineage>
</organism>